<dbReference type="GO" id="GO:0005975">
    <property type="term" value="P:carbohydrate metabolic process"/>
    <property type="evidence" value="ECO:0007669"/>
    <property type="project" value="InterPro"/>
</dbReference>
<dbReference type="GO" id="GO:0016798">
    <property type="term" value="F:hydrolase activity, acting on glycosyl bonds"/>
    <property type="evidence" value="ECO:0007669"/>
    <property type="project" value="UniProtKB-KW"/>
</dbReference>
<dbReference type="GO" id="GO:0070492">
    <property type="term" value="F:oligosaccharide binding"/>
    <property type="evidence" value="ECO:0007669"/>
    <property type="project" value="TreeGrafter"/>
</dbReference>
<dbReference type="CDD" id="cd00118">
    <property type="entry name" value="LysM"/>
    <property type="match status" value="3"/>
</dbReference>
<reference evidence="6" key="1">
    <citation type="journal article" date="2018" name="Sci. Rep.">
        <title>Lignite coal burning seam in the remote Altai Mountains harbors a hydrogen-driven thermophilic microbial community.</title>
        <authorList>
            <person name="Kadnikov V.V."/>
            <person name="Mardanov A.V."/>
            <person name="Ivasenko D.A."/>
            <person name="Antsiferov D.V."/>
            <person name="Beletsky A.V."/>
            <person name="Karnachuk O.V."/>
            <person name="Ravin N.V."/>
        </authorList>
    </citation>
    <scope>NUCLEOTIDE SEQUENCE [LARGE SCALE GENOMIC DNA]</scope>
</reference>
<evidence type="ECO:0000313" key="5">
    <source>
        <dbReference type="EMBL" id="PTQ55279.1"/>
    </source>
</evidence>
<dbReference type="GO" id="GO:0008061">
    <property type="term" value="F:chitin binding"/>
    <property type="evidence" value="ECO:0007669"/>
    <property type="project" value="InterPro"/>
</dbReference>
<dbReference type="Gene3D" id="3.10.350.10">
    <property type="entry name" value="LysM domain"/>
    <property type="match status" value="3"/>
</dbReference>
<dbReference type="InterPro" id="IPR001223">
    <property type="entry name" value="Glyco_hydro18_cat"/>
</dbReference>
<dbReference type="InterPro" id="IPR017853">
    <property type="entry name" value="GH"/>
</dbReference>
<dbReference type="PROSITE" id="PS51782">
    <property type="entry name" value="LYSM"/>
    <property type="match status" value="3"/>
</dbReference>
<dbReference type="Proteomes" id="UP000244338">
    <property type="component" value="Unassembled WGS sequence"/>
</dbReference>
<proteinExistence type="predicted"/>
<dbReference type="SUPFAM" id="SSF54106">
    <property type="entry name" value="LysM domain"/>
    <property type="match status" value="3"/>
</dbReference>
<dbReference type="PANTHER" id="PTHR46066">
    <property type="entry name" value="CHITINASE DOMAIN-CONTAINING PROTEIN 1 FAMILY MEMBER"/>
    <property type="match status" value="1"/>
</dbReference>
<keyword evidence="2" id="KW-0326">Glycosidase</keyword>
<organism evidence="5 6">
    <name type="scientific">Candidatus Carbonibacillus altaicus</name>
    <dbReference type="NCBI Taxonomy" id="2163959"/>
    <lineage>
        <taxon>Bacteria</taxon>
        <taxon>Bacillati</taxon>
        <taxon>Bacillota</taxon>
        <taxon>Bacilli</taxon>
        <taxon>Bacillales</taxon>
        <taxon>Candidatus Carbonibacillus</taxon>
    </lineage>
</organism>
<evidence type="ECO:0000259" key="4">
    <source>
        <dbReference type="PROSITE" id="PS51910"/>
    </source>
</evidence>
<feature type="domain" description="GH18" evidence="4">
    <location>
        <begin position="149"/>
        <end position="471"/>
    </location>
</feature>
<protein>
    <submittedName>
        <fullName evidence="5">Spore cortex-lytic enzyme, N-acetylglucosaminidase SleL</fullName>
    </submittedName>
</protein>
<dbReference type="SMART" id="SM00257">
    <property type="entry name" value="LysM"/>
    <property type="match status" value="3"/>
</dbReference>
<dbReference type="Gene3D" id="3.20.20.80">
    <property type="entry name" value="Glycosidases"/>
    <property type="match status" value="1"/>
</dbReference>
<dbReference type="CDD" id="cd02874">
    <property type="entry name" value="GH18_CFLE_spore_hydrolase"/>
    <property type="match status" value="1"/>
</dbReference>
<dbReference type="InterPro" id="IPR029070">
    <property type="entry name" value="Chitinase_insertion_sf"/>
</dbReference>
<dbReference type="Pfam" id="PF00704">
    <property type="entry name" value="Glyco_hydro_18"/>
    <property type="match status" value="1"/>
</dbReference>
<feature type="domain" description="LysM" evidence="3">
    <location>
        <begin position="100"/>
        <end position="144"/>
    </location>
</feature>
<dbReference type="PROSITE" id="PS51910">
    <property type="entry name" value="GH18_2"/>
    <property type="match status" value="1"/>
</dbReference>
<dbReference type="Pfam" id="PF01476">
    <property type="entry name" value="LysM"/>
    <property type="match status" value="3"/>
</dbReference>
<dbReference type="SMART" id="SM00636">
    <property type="entry name" value="Glyco_18"/>
    <property type="match status" value="1"/>
</dbReference>
<keyword evidence="1" id="KW-0378">Hydrolase</keyword>
<feature type="domain" description="LysM" evidence="3">
    <location>
        <begin position="51"/>
        <end position="95"/>
    </location>
</feature>
<evidence type="ECO:0000256" key="1">
    <source>
        <dbReference type="ARBA" id="ARBA00022801"/>
    </source>
</evidence>
<dbReference type="SUPFAM" id="SSF51445">
    <property type="entry name" value="(Trans)glycosidases"/>
    <property type="match status" value="1"/>
</dbReference>
<sequence length="471" mass="53254">MPIYVIKKGDTLWNIASEHNTTVQDIIRLNQLPNPERLVVGQAIVLPEPKKIHIVQPGESLWLIARRYGLSIQSLIAENNIQNPNRLQVGARLTIPSAPTVHIVARGETLYSIAQTYHTTVQSLVQANRLPDPSRIYPGQRLLIVRPLIEINGYLTDTGPDGQKIIEDVGSMLTYVSLFSYHILPDGSWIPLQDEIITRTARVNKVVPLLTLTNFSGRMFSSDLAEQFLTNTAAQVKLLRAIIPMMREKGYGGLNIDFEYVYPRNRTHYNDFLKRAREALAPYGYSLSTALAPKITAEQSGLLYEAHDYPVHGELSDFVVLMTYEWGWTGGPPWAISPVTEVKKVLDYAVSVIPPHKILMGMPTYGRDWKLPFVKGQSQAETITVNEAIERAARKGASIAYHPEYEAPTFRYVDEEGQTHEVWFEDARSVQAKVDLIHEYQLRGISYWVLNAPFPQNWAVLKENVTVKKLL</sequence>
<dbReference type="Gene3D" id="3.10.50.10">
    <property type="match status" value="1"/>
</dbReference>
<evidence type="ECO:0000259" key="3">
    <source>
        <dbReference type="PROSITE" id="PS51782"/>
    </source>
</evidence>
<dbReference type="InterPro" id="IPR011583">
    <property type="entry name" value="Chitinase_II/V-like_cat"/>
</dbReference>
<evidence type="ECO:0000256" key="2">
    <source>
        <dbReference type="ARBA" id="ARBA00023295"/>
    </source>
</evidence>
<dbReference type="InterPro" id="IPR041704">
    <property type="entry name" value="CFLE_GH18"/>
</dbReference>
<dbReference type="GO" id="GO:0012505">
    <property type="term" value="C:endomembrane system"/>
    <property type="evidence" value="ECO:0007669"/>
    <property type="project" value="TreeGrafter"/>
</dbReference>
<feature type="domain" description="LysM" evidence="3">
    <location>
        <begin position="2"/>
        <end position="46"/>
    </location>
</feature>
<evidence type="ECO:0000313" key="6">
    <source>
        <dbReference type="Proteomes" id="UP000244338"/>
    </source>
</evidence>
<gene>
    <name evidence="5" type="ORF">BSOLF_2593</name>
</gene>
<accession>A0A2R6XXY0</accession>
<dbReference type="AlphaFoldDB" id="A0A2R6XXY0"/>
<comment type="caution">
    <text evidence="5">The sequence shown here is derived from an EMBL/GenBank/DDBJ whole genome shotgun (WGS) entry which is preliminary data.</text>
</comment>
<dbReference type="PANTHER" id="PTHR46066:SF2">
    <property type="entry name" value="CHITINASE DOMAIN-CONTAINING PROTEIN 1"/>
    <property type="match status" value="1"/>
</dbReference>
<dbReference type="InterPro" id="IPR036779">
    <property type="entry name" value="LysM_dom_sf"/>
</dbReference>
<dbReference type="InterPro" id="IPR018392">
    <property type="entry name" value="LysM"/>
</dbReference>
<dbReference type="EMBL" id="PEBX01000149">
    <property type="protein sequence ID" value="PTQ55279.1"/>
    <property type="molecule type" value="Genomic_DNA"/>
</dbReference>
<name>A0A2R6XXY0_9BACL</name>